<comment type="catalytic activity">
    <reaction evidence="10">
        <text>Fe-coproporphyrin III + 2 H2O2 + 2 H(+) = heme b + 2 CO2 + 4 H2O</text>
        <dbReference type="Rhea" id="RHEA:56516"/>
        <dbReference type="ChEBI" id="CHEBI:15377"/>
        <dbReference type="ChEBI" id="CHEBI:15378"/>
        <dbReference type="ChEBI" id="CHEBI:16240"/>
        <dbReference type="ChEBI" id="CHEBI:16526"/>
        <dbReference type="ChEBI" id="CHEBI:60344"/>
        <dbReference type="ChEBI" id="CHEBI:68438"/>
        <dbReference type="EC" id="1.3.98.5"/>
    </reaction>
    <physiologicalReaction direction="left-to-right" evidence="10">
        <dbReference type="Rhea" id="RHEA:56517"/>
    </physiologicalReaction>
</comment>
<dbReference type="GO" id="GO:0004601">
    <property type="term" value="F:peroxidase activity"/>
    <property type="evidence" value="ECO:0007669"/>
    <property type="project" value="UniProtKB-KW"/>
</dbReference>
<evidence type="ECO:0000256" key="9">
    <source>
        <dbReference type="ARBA" id="ARBA00030236"/>
    </source>
</evidence>
<evidence type="ECO:0000256" key="5">
    <source>
        <dbReference type="ARBA" id="ARBA00023002"/>
    </source>
</evidence>
<evidence type="ECO:0000313" key="14">
    <source>
        <dbReference type="Proteomes" id="UP000052258"/>
    </source>
</evidence>
<feature type="binding site" description="axial binding residue" evidence="12">
    <location>
        <position position="174"/>
    </location>
    <ligand>
        <name>Fe-coproporphyrin III</name>
        <dbReference type="ChEBI" id="CHEBI:68438"/>
    </ligand>
    <ligandPart>
        <name>Fe</name>
        <dbReference type="ChEBI" id="CHEBI:18248"/>
    </ligandPart>
</feature>
<dbReference type="NCBIfam" id="NF008913">
    <property type="entry name" value="PRK12276.1"/>
    <property type="match status" value="1"/>
</dbReference>
<keyword evidence="3 12" id="KW-0349">Heme</keyword>
<dbReference type="GO" id="GO:0016634">
    <property type="term" value="F:oxidoreductase activity, acting on the CH-CH group of donors, oxygen as acceptor"/>
    <property type="evidence" value="ECO:0007669"/>
    <property type="project" value="UniProtKB-UniRule"/>
</dbReference>
<evidence type="ECO:0000256" key="11">
    <source>
        <dbReference type="ARBA" id="ARBA00050019"/>
    </source>
</evidence>
<keyword evidence="4 12" id="KW-0479">Metal-binding</keyword>
<accession>A0A0J8GFU6</accession>
<protein>
    <recommendedName>
        <fullName evidence="2 12">Coproheme decarboxylase</fullName>
        <ecNumber evidence="11 12">1.3.98.5</ecNumber>
    </recommendedName>
    <alternativeName>
        <fullName evidence="8 12">Coproheme III oxidative decarboxylase</fullName>
    </alternativeName>
    <alternativeName>
        <fullName evidence="9 12">Hydrogen peroxide-dependent heme synthase</fullName>
    </alternativeName>
</protein>
<dbReference type="RefSeq" id="WP_007473261.1">
    <property type="nucleotide sequence ID" value="NZ_KQ130615.1"/>
</dbReference>
<comment type="catalytic activity">
    <reaction evidence="12">
        <text>Fe-coproporphyrin III + H2O2 + H(+) = harderoheme III + CO2 + 2 H2O</text>
        <dbReference type="Rhea" id="RHEA:57940"/>
        <dbReference type="ChEBI" id="CHEBI:15377"/>
        <dbReference type="ChEBI" id="CHEBI:15378"/>
        <dbReference type="ChEBI" id="CHEBI:16240"/>
        <dbReference type="ChEBI" id="CHEBI:16526"/>
        <dbReference type="ChEBI" id="CHEBI:68438"/>
        <dbReference type="ChEBI" id="CHEBI:142463"/>
    </reaction>
</comment>
<dbReference type="GO" id="GO:0020037">
    <property type="term" value="F:heme binding"/>
    <property type="evidence" value="ECO:0007669"/>
    <property type="project" value="InterPro"/>
</dbReference>
<evidence type="ECO:0000256" key="6">
    <source>
        <dbReference type="ARBA" id="ARBA00023004"/>
    </source>
</evidence>
<dbReference type="GO" id="GO:0006785">
    <property type="term" value="P:heme B biosynthetic process"/>
    <property type="evidence" value="ECO:0007669"/>
    <property type="project" value="UniProtKB-UniRule"/>
</dbReference>
<comment type="function">
    <text evidence="12">Involved in coproporphyrin-dependent heme b biosynthesis. Catalyzes the decarboxylation of Fe-coproporphyrin III (coproheme) to heme b (protoheme IX), the last step of the pathway. The reaction occurs in a stepwise manner with a three-propionate intermediate.</text>
</comment>
<evidence type="ECO:0000256" key="12">
    <source>
        <dbReference type="HAMAP-Rule" id="MF_01442"/>
    </source>
</evidence>
<keyword evidence="13" id="KW-0575">Peroxidase</keyword>
<comment type="cofactor">
    <cofactor evidence="12">
        <name>Fe-coproporphyrin III</name>
        <dbReference type="ChEBI" id="CHEBI:68438"/>
    </cofactor>
    <text evidence="12">Fe-coproporphyrin III acts as both substrate and redox cofactor.</text>
</comment>
<evidence type="ECO:0000256" key="8">
    <source>
        <dbReference type="ARBA" id="ARBA00029882"/>
    </source>
</evidence>
<feature type="binding site" evidence="12">
    <location>
        <position position="225"/>
    </location>
    <ligand>
        <name>Fe-coproporphyrin III</name>
        <dbReference type="ChEBI" id="CHEBI:68438"/>
    </ligand>
</feature>
<evidence type="ECO:0000256" key="1">
    <source>
        <dbReference type="ARBA" id="ARBA00009276"/>
    </source>
</evidence>
<feature type="binding site" evidence="12">
    <location>
        <position position="133"/>
    </location>
    <ligand>
        <name>Fe-coproporphyrin III</name>
        <dbReference type="ChEBI" id="CHEBI:68438"/>
    </ligand>
</feature>
<dbReference type="Pfam" id="PF06778">
    <property type="entry name" value="Chlor_dismutase"/>
    <property type="match status" value="1"/>
</dbReference>
<name>A0A0J8GFU6_9LIST</name>
<dbReference type="Gene3D" id="3.30.70.1030">
    <property type="entry name" value="Apc35880, domain 1"/>
    <property type="match status" value="2"/>
</dbReference>
<keyword evidence="14" id="KW-1185">Reference proteome</keyword>
<dbReference type="PATRIC" id="fig|1430899.3.peg.1500"/>
<organism evidence="13 14">
    <name type="scientific">Listeria fleischmannii 1991</name>
    <dbReference type="NCBI Taxonomy" id="1430899"/>
    <lineage>
        <taxon>Bacteria</taxon>
        <taxon>Bacillati</taxon>
        <taxon>Bacillota</taxon>
        <taxon>Bacilli</taxon>
        <taxon>Bacillales</taxon>
        <taxon>Listeriaceae</taxon>
        <taxon>Listeria</taxon>
    </lineage>
</organism>
<keyword evidence="6 12" id="KW-0408">Iron</keyword>
<dbReference type="Proteomes" id="UP000052258">
    <property type="component" value="Unassembled WGS sequence"/>
</dbReference>
<dbReference type="GO" id="GO:0046872">
    <property type="term" value="F:metal ion binding"/>
    <property type="evidence" value="ECO:0007669"/>
    <property type="project" value="UniProtKB-KW"/>
</dbReference>
<dbReference type="InterPro" id="IPR031332">
    <property type="entry name" value="CHDC"/>
</dbReference>
<keyword evidence="5 12" id="KW-0560">Oxidoreductase</keyword>
<sequence length="251" mass="29161">MNEAVKTLDGWYTLHDFRAVDWTSWRETSLADRERILKEWNTFLANLEVTKNIGAGEHTLYTILGQKADFVFLVLRETLEELNAVENEFNKLAIADYLVPTYSYISVVELSNYLASHMTGGEDPYQNKHVRARLYPKLPEKKHICFYPMNKKRDGEDNWYMLPMDERQRMIRDHGQIGRSYAGKVSQIIGGSIGLDDYEWGVTLFADDALEFKRIVTEMRFDETSARYGEFGAFFIGNLLPHEEIEGFFAI</sequence>
<feature type="active site" evidence="12">
    <location>
        <position position="147"/>
    </location>
</feature>
<feature type="binding site" evidence="12">
    <location>
        <begin position="147"/>
        <end position="151"/>
    </location>
    <ligand>
        <name>Fe-coproporphyrin III</name>
        <dbReference type="ChEBI" id="CHEBI:68438"/>
    </ligand>
</feature>
<comment type="pathway">
    <text evidence="12">Porphyrin-containing compound metabolism; protoheme biosynthesis.</text>
</comment>
<evidence type="ECO:0000256" key="2">
    <source>
        <dbReference type="ARBA" id="ARBA00014413"/>
    </source>
</evidence>
<dbReference type="PANTHER" id="PTHR36843:SF1">
    <property type="entry name" value="COPROHEME DECARBOXYLASE"/>
    <property type="match status" value="1"/>
</dbReference>
<dbReference type="AlphaFoldDB" id="A0A0J8GFU6"/>
<dbReference type="InterPro" id="IPR010644">
    <property type="entry name" value="ChdC/CLD"/>
</dbReference>
<evidence type="ECO:0000256" key="3">
    <source>
        <dbReference type="ARBA" id="ARBA00022617"/>
    </source>
</evidence>
<evidence type="ECO:0000256" key="10">
    <source>
        <dbReference type="ARBA" id="ARBA00049896"/>
    </source>
</evidence>
<dbReference type="EC" id="1.3.98.5" evidence="11 12"/>
<evidence type="ECO:0000256" key="7">
    <source>
        <dbReference type="ARBA" id="ARBA00023133"/>
    </source>
</evidence>
<comment type="caution">
    <text evidence="13">The sequence shown here is derived from an EMBL/GenBank/DDBJ whole genome shotgun (WGS) entry which is preliminary data.</text>
</comment>
<proteinExistence type="inferred from homology"/>
<comment type="catalytic activity">
    <reaction evidence="12">
        <text>harderoheme III + H2O2 + H(+) = heme b + CO2 + 2 H2O</text>
        <dbReference type="Rhea" id="RHEA:57944"/>
        <dbReference type="ChEBI" id="CHEBI:15377"/>
        <dbReference type="ChEBI" id="CHEBI:15378"/>
        <dbReference type="ChEBI" id="CHEBI:16240"/>
        <dbReference type="ChEBI" id="CHEBI:16526"/>
        <dbReference type="ChEBI" id="CHEBI:60344"/>
        <dbReference type="ChEBI" id="CHEBI:142463"/>
    </reaction>
</comment>
<reference evidence="13 14" key="1">
    <citation type="journal article" date="2015" name="Genome Biol. Evol.">
        <title>Comparative Genomics of Listeria Sensu Lato: Genus-Wide Differences in Evolutionary Dynamics and the Progressive Gain of Complex, Potentially Pathogenicity-Related Traits through Lateral Gene Transfer.</title>
        <authorList>
            <person name="Chiara M."/>
            <person name="Caruso M."/>
            <person name="D'Erchia A.M."/>
            <person name="Manzari C."/>
            <person name="Fraccalvieri R."/>
            <person name="Goffredo E."/>
            <person name="Latorre L."/>
            <person name="Miccolupo A."/>
            <person name="Padalino I."/>
            <person name="Santagada G."/>
            <person name="Chiocco D."/>
            <person name="Pesole G."/>
            <person name="Horner D.S."/>
            <person name="Parisi A."/>
        </authorList>
    </citation>
    <scope>NUCLEOTIDE SEQUENCE [LARGE SCALE GENOMIC DNA]</scope>
    <source>
        <strain evidence="13 14">1991</strain>
    </source>
</reference>
<dbReference type="HAMAP" id="MF_01442">
    <property type="entry name" value="Coproheme_decarbox_1"/>
    <property type="match status" value="1"/>
</dbReference>
<dbReference type="PANTHER" id="PTHR36843">
    <property type="entry name" value="HEME-DEPENDENT PEROXIDASE YWFI-RELATED"/>
    <property type="match status" value="1"/>
</dbReference>
<keyword evidence="7 12" id="KW-0350">Heme biosynthesis</keyword>
<gene>
    <name evidence="12" type="primary">chdC</name>
    <name evidence="13" type="ORF">X560_1302</name>
</gene>
<evidence type="ECO:0000256" key="4">
    <source>
        <dbReference type="ARBA" id="ARBA00022723"/>
    </source>
</evidence>
<dbReference type="SUPFAM" id="SSF54909">
    <property type="entry name" value="Dimeric alpha+beta barrel"/>
    <property type="match status" value="1"/>
</dbReference>
<dbReference type="OrthoDB" id="9773646at2"/>
<feature type="binding site" evidence="12">
    <location>
        <position position="187"/>
    </location>
    <ligand>
        <name>Fe-coproporphyrin III</name>
        <dbReference type="ChEBI" id="CHEBI:68438"/>
    </ligand>
</feature>
<comment type="similarity">
    <text evidence="1 12">Belongs to the ChdC family. Type 1 subfamily.</text>
</comment>
<evidence type="ECO:0000313" key="13">
    <source>
        <dbReference type="EMBL" id="KMT59618.1"/>
    </source>
</evidence>
<dbReference type="InterPro" id="IPR011008">
    <property type="entry name" value="Dimeric_a/b-barrel"/>
</dbReference>
<dbReference type="EMBL" id="AZHO01000015">
    <property type="protein sequence ID" value="KMT59618.1"/>
    <property type="molecule type" value="Genomic_DNA"/>
</dbReference>